<dbReference type="SUPFAM" id="SSF55347">
    <property type="entry name" value="Glyceraldehyde-3-phosphate dehydrogenase-like, C-terminal domain"/>
    <property type="match status" value="1"/>
</dbReference>
<dbReference type="GO" id="GO:0005829">
    <property type="term" value="C:cytosol"/>
    <property type="evidence" value="ECO:0007669"/>
    <property type="project" value="TreeGrafter"/>
</dbReference>
<sequence>MCRKPRTLAKYLLTMKIAILGYGRMGHMIEEVATQRGHQVVARIDKADAALLEDGSLREADVAIEFSTPESGYQLCQAALKAGLPVVTGSTGWNEQLEKLKAEVQSSGRGGLFAASNFSLGMNLMMILNEQLAQLMAPYPEYTPRIQETHHIHKLDAPSGTAITLAEGLIEQTPSLHNWHLGLETHDGSLGIEAIREGEVPGIHTVIYHSDIDEITLRHEAYSRRGFALGATLAAEYLQQHPVGVWSMRDLILHK</sequence>
<evidence type="ECO:0000313" key="16">
    <source>
        <dbReference type="EMBL" id="EEK17805.1"/>
    </source>
</evidence>
<keyword evidence="4" id="KW-0521">NADP</keyword>
<dbReference type="Proteomes" id="UP000003303">
    <property type="component" value="Unassembled WGS sequence"/>
</dbReference>
<protein>
    <recommendedName>
        <fullName evidence="10 13">4-hydroxy-tetrahydrodipicolinate reductase</fullName>
        <ecNumber evidence="10 13">1.17.1.8</ecNumber>
    </recommendedName>
</protein>
<dbReference type="CDD" id="cd02274">
    <property type="entry name" value="DHDPR_N"/>
    <property type="match status" value="1"/>
</dbReference>
<keyword evidence="8" id="KW-0457">Lysine biosynthesis</keyword>
<keyword evidence="3" id="KW-0028">Amino-acid biosynthesis</keyword>
<dbReference type="InterPro" id="IPR000846">
    <property type="entry name" value="DapB_N"/>
</dbReference>
<organism evidence="16 17">
    <name type="scientific">Porphyromonas uenonis 60-3</name>
    <dbReference type="NCBI Taxonomy" id="596327"/>
    <lineage>
        <taxon>Bacteria</taxon>
        <taxon>Pseudomonadati</taxon>
        <taxon>Bacteroidota</taxon>
        <taxon>Bacteroidia</taxon>
        <taxon>Bacteroidales</taxon>
        <taxon>Porphyromonadaceae</taxon>
        <taxon>Porphyromonas</taxon>
    </lineage>
</organism>
<comment type="catalytic activity">
    <reaction evidence="12">
        <text>(S)-2,3,4,5-tetrahydrodipicolinate + NAD(+) + H2O = (2S,4S)-4-hydroxy-2,3,4,5-tetrahydrodipicolinate + NADH + H(+)</text>
        <dbReference type="Rhea" id="RHEA:35323"/>
        <dbReference type="ChEBI" id="CHEBI:15377"/>
        <dbReference type="ChEBI" id="CHEBI:15378"/>
        <dbReference type="ChEBI" id="CHEBI:16845"/>
        <dbReference type="ChEBI" id="CHEBI:57540"/>
        <dbReference type="ChEBI" id="CHEBI:57945"/>
        <dbReference type="ChEBI" id="CHEBI:67139"/>
        <dbReference type="EC" id="1.17.1.8"/>
    </reaction>
</comment>
<evidence type="ECO:0000256" key="5">
    <source>
        <dbReference type="ARBA" id="ARBA00022915"/>
    </source>
</evidence>
<dbReference type="Gene3D" id="3.40.50.720">
    <property type="entry name" value="NAD(P)-binding Rossmann-like Domain"/>
    <property type="match status" value="1"/>
</dbReference>
<evidence type="ECO:0000256" key="3">
    <source>
        <dbReference type="ARBA" id="ARBA00022605"/>
    </source>
</evidence>
<evidence type="ECO:0000256" key="2">
    <source>
        <dbReference type="ARBA" id="ARBA00022490"/>
    </source>
</evidence>
<evidence type="ECO:0000256" key="4">
    <source>
        <dbReference type="ARBA" id="ARBA00022857"/>
    </source>
</evidence>
<accession>C2M8Z6</accession>
<dbReference type="PANTHER" id="PTHR20836:SF0">
    <property type="entry name" value="4-HYDROXY-TETRAHYDRODIPICOLINATE REDUCTASE 1, CHLOROPLASTIC-RELATED"/>
    <property type="match status" value="1"/>
</dbReference>
<dbReference type="EC" id="1.17.1.8" evidence="10 13"/>
<dbReference type="NCBIfam" id="TIGR00036">
    <property type="entry name" value="dapB"/>
    <property type="match status" value="1"/>
</dbReference>
<evidence type="ECO:0000256" key="11">
    <source>
        <dbReference type="ARBA" id="ARBA00049080"/>
    </source>
</evidence>
<dbReference type="PROSITE" id="PS01298">
    <property type="entry name" value="DAPB"/>
    <property type="match status" value="1"/>
</dbReference>
<keyword evidence="7" id="KW-0520">NAD</keyword>
<evidence type="ECO:0000256" key="8">
    <source>
        <dbReference type="ARBA" id="ARBA00023154"/>
    </source>
</evidence>
<dbReference type="EMBL" id="ACLR01000001">
    <property type="protein sequence ID" value="EEK17805.1"/>
    <property type="molecule type" value="Genomic_DNA"/>
</dbReference>
<comment type="catalytic activity">
    <reaction evidence="11">
        <text>(S)-2,3,4,5-tetrahydrodipicolinate + NADP(+) + H2O = (2S,4S)-4-hydroxy-2,3,4,5-tetrahydrodipicolinate + NADPH + H(+)</text>
        <dbReference type="Rhea" id="RHEA:35331"/>
        <dbReference type="ChEBI" id="CHEBI:15377"/>
        <dbReference type="ChEBI" id="CHEBI:15378"/>
        <dbReference type="ChEBI" id="CHEBI:16845"/>
        <dbReference type="ChEBI" id="CHEBI:57783"/>
        <dbReference type="ChEBI" id="CHEBI:58349"/>
        <dbReference type="ChEBI" id="CHEBI:67139"/>
        <dbReference type="EC" id="1.17.1.8"/>
    </reaction>
</comment>
<dbReference type="STRING" id="596327.PORUE0001_0580"/>
<reference evidence="16 17" key="1">
    <citation type="submission" date="2009-04" db="EMBL/GenBank/DDBJ databases">
        <authorList>
            <person name="Sebastian Y."/>
            <person name="Madupu R."/>
            <person name="Durkin A.S."/>
            <person name="Torralba M."/>
            <person name="Methe B."/>
            <person name="Sutton G.G."/>
            <person name="Strausberg R.L."/>
            <person name="Nelson K.E."/>
        </authorList>
    </citation>
    <scope>NUCLEOTIDE SEQUENCE [LARGE SCALE GENOMIC DNA]</scope>
    <source>
        <strain evidence="16 17">60-3</strain>
    </source>
</reference>
<dbReference type="PIRSF" id="PIRSF000161">
    <property type="entry name" value="DHPR"/>
    <property type="match status" value="1"/>
</dbReference>
<dbReference type="AlphaFoldDB" id="C2M8Z6"/>
<evidence type="ECO:0000256" key="6">
    <source>
        <dbReference type="ARBA" id="ARBA00023002"/>
    </source>
</evidence>
<dbReference type="InterPro" id="IPR022663">
    <property type="entry name" value="DapB_C"/>
</dbReference>
<comment type="similarity">
    <text evidence="1">Belongs to the DapB family.</text>
</comment>
<dbReference type="SUPFAM" id="SSF51735">
    <property type="entry name" value="NAD(P)-binding Rossmann-fold domains"/>
    <property type="match status" value="1"/>
</dbReference>
<comment type="pathway">
    <text evidence="9">Amino-acid biosynthesis; L-lysine biosynthesis via DAP pathway; (S)-tetrahydrodipicolinate from L-aspartate: step 4/4.</text>
</comment>
<dbReference type="Gene3D" id="3.30.360.10">
    <property type="entry name" value="Dihydrodipicolinate Reductase, domain 2"/>
    <property type="match status" value="1"/>
</dbReference>
<dbReference type="InterPro" id="IPR036291">
    <property type="entry name" value="NAD(P)-bd_dom_sf"/>
</dbReference>
<dbReference type="GO" id="GO:0009089">
    <property type="term" value="P:lysine biosynthetic process via diaminopimelate"/>
    <property type="evidence" value="ECO:0007669"/>
    <property type="project" value="UniProtKB-UniRule"/>
</dbReference>
<comment type="caution">
    <text evidence="16">The sequence shown here is derived from an EMBL/GenBank/DDBJ whole genome shotgun (WGS) entry which is preliminary data.</text>
</comment>
<proteinExistence type="inferred from homology"/>
<evidence type="ECO:0000256" key="9">
    <source>
        <dbReference type="ARBA" id="ARBA00037922"/>
    </source>
</evidence>
<evidence type="ECO:0000256" key="13">
    <source>
        <dbReference type="NCBIfam" id="TIGR00036"/>
    </source>
</evidence>
<evidence type="ECO:0000256" key="7">
    <source>
        <dbReference type="ARBA" id="ARBA00023027"/>
    </source>
</evidence>
<dbReference type="InterPro" id="IPR022664">
    <property type="entry name" value="DapB_N_CS"/>
</dbReference>
<evidence type="ECO:0000313" key="17">
    <source>
        <dbReference type="Proteomes" id="UP000003303"/>
    </source>
</evidence>
<dbReference type="Pfam" id="PF05173">
    <property type="entry name" value="DapB_C"/>
    <property type="match status" value="1"/>
</dbReference>
<evidence type="ECO:0000256" key="12">
    <source>
        <dbReference type="ARBA" id="ARBA00049396"/>
    </source>
</evidence>
<dbReference type="GO" id="GO:0019877">
    <property type="term" value="P:diaminopimelate biosynthetic process"/>
    <property type="evidence" value="ECO:0007669"/>
    <property type="project" value="UniProtKB-KW"/>
</dbReference>
<dbReference type="PANTHER" id="PTHR20836">
    <property type="entry name" value="DIHYDRODIPICOLINATE REDUCTASE"/>
    <property type="match status" value="1"/>
</dbReference>
<keyword evidence="17" id="KW-1185">Reference proteome</keyword>
<dbReference type="Pfam" id="PF01113">
    <property type="entry name" value="DapB_N"/>
    <property type="match status" value="1"/>
</dbReference>
<name>C2M8Z6_9PORP</name>
<gene>
    <name evidence="16" type="primary">dapB</name>
    <name evidence="16" type="ORF">PORUE0001_0580</name>
</gene>
<evidence type="ECO:0000256" key="1">
    <source>
        <dbReference type="ARBA" id="ARBA00006642"/>
    </source>
</evidence>
<feature type="domain" description="Dihydrodipicolinate reductase N-terminal" evidence="14">
    <location>
        <begin position="15"/>
        <end position="118"/>
    </location>
</feature>
<dbReference type="GO" id="GO:0008839">
    <property type="term" value="F:4-hydroxy-tetrahydrodipicolinate reductase"/>
    <property type="evidence" value="ECO:0007669"/>
    <property type="project" value="UniProtKB-UniRule"/>
</dbReference>
<evidence type="ECO:0000259" key="14">
    <source>
        <dbReference type="Pfam" id="PF01113"/>
    </source>
</evidence>
<dbReference type="InterPro" id="IPR023940">
    <property type="entry name" value="DHDPR_bac"/>
</dbReference>
<evidence type="ECO:0000256" key="10">
    <source>
        <dbReference type="ARBA" id="ARBA00038983"/>
    </source>
</evidence>
<feature type="domain" description="Dihydrodipicolinate reductase C-terminal" evidence="15">
    <location>
        <begin position="121"/>
        <end position="251"/>
    </location>
</feature>
<dbReference type="eggNOG" id="COG0289">
    <property type="taxonomic scope" value="Bacteria"/>
</dbReference>
<keyword evidence="2" id="KW-0963">Cytoplasm</keyword>
<evidence type="ECO:0000259" key="15">
    <source>
        <dbReference type="Pfam" id="PF05173"/>
    </source>
</evidence>
<keyword evidence="6 16" id="KW-0560">Oxidoreductase</keyword>
<keyword evidence="5" id="KW-0220">Diaminopimelate biosynthesis</keyword>